<dbReference type="EMBL" id="LXQA010820188">
    <property type="protein sequence ID" value="MCI72552.1"/>
    <property type="molecule type" value="Genomic_DNA"/>
</dbReference>
<evidence type="ECO:0000313" key="2">
    <source>
        <dbReference type="Proteomes" id="UP000265520"/>
    </source>
</evidence>
<evidence type="ECO:0000313" key="1">
    <source>
        <dbReference type="EMBL" id="MCI72552.1"/>
    </source>
</evidence>
<keyword evidence="2" id="KW-1185">Reference proteome</keyword>
<sequence>FAPEIWGCFEFVWLSIVKVKNTRRGG</sequence>
<organism evidence="1 2">
    <name type="scientific">Trifolium medium</name>
    <dbReference type="NCBI Taxonomy" id="97028"/>
    <lineage>
        <taxon>Eukaryota</taxon>
        <taxon>Viridiplantae</taxon>
        <taxon>Streptophyta</taxon>
        <taxon>Embryophyta</taxon>
        <taxon>Tracheophyta</taxon>
        <taxon>Spermatophyta</taxon>
        <taxon>Magnoliopsida</taxon>
        <taxon>eudicotyledons</taxon>
        <taxon>Gunneridae</taxon>
        <taxon>Pentapetalae</taxon>
        <taxon>rosids</taxon>
        <taxon>fabids</taxon>
        <taxon>Fabales</taxon>
        <taxon>Fabaceae</taxon>
        <taxon>Papilionoideae</taxon>
        <taxon>50 kb inversion clade</taxon>
        <taxon>NPAAA clade</taxon>
        <taxon>Hologalegina</taxon>
        <taxon>IRL clade</taxon>
        <taxon>Trifolieae</taxon>
        <taxon>Trifolium</taxon>
    </lineage>
</organism>
<dbReference type="Proteomes" id="UP000265520">
    <property type="component" value="Unassembled WGS sequence"/>
</dbReference>
<accession>A0A392UGJ4</accession>
<comment type="caution">
    <text evidence="1">The sequence shown here is derived from an EMBL/GenBank/DDBJ whole genome shotgun (WGS) entry which is preliminary data.</text>
</comment>
<name>A0A392UGJ4_9FABA</name>
<feature type="non-terminal residue" evidence="1">
    <location>
        <position position="1"/>
    </location>
</feature>
<dbReference type="AlphaFoldDB" id="A0A392UGJ4"/>
<reference evidence="1 2" key="1">
    <citation type="journal article" date="2018" name="Front. Plant Sci.">
        <title>Red Clover (Trifolium pratense) and Zigzag Clover (T. medium) - A Picture of Genomic Similarities and Differences.</title>
        <authorList>
            <person name="Dluhosova J."/>
            <person name="Istvanek J."/>
            <person name="Nedelnik J."/>
            <person name="Repkova J."/>
        </authorList>
    </citation>
    <scope>NUCLEOTIDE SEQUENCE [LARGE SCALE GENOMIC DNA]</scope>
    <source>
        <strain evidence="2">cv. 10/8</strain>
        <tissue evidence="1">Leaf</tissue>
    </source>
</reference>
<protein>
    <submittedName>
        <fullName evidence="1">Uncharacterized protein</fullName>
    </submittedName>
</protein>
<proteinExistence type="predicted"/>